<feature type="transmembrane region" description="Helical" evidence="1">
    <location>
        <begin position="258"/>
        <end position="278"/>
    </location>
</feature>
<name>A0A1H5T940_9RHOB</name>
<keyword evidence="1" id="KW-1133">Transmembrane helix</keyword>
<protein>
    <submittedName>
        <fullName evidence="2">Uncharacterized protein</fullName>
    </submittedName>
</protein>
<sequence>MTRTSIYHGGLVFRDDHPVSIDQFCRIVTATLEDYGQRVERQSVRDSNTAVVVTSLYMVELTMNARHFSDKAEDRPLGGQCQRLEISMVPADDQYEDRDISELMMVVMLYRMVDICNAESIEWMDPGTVLTVEQFLSAFTNVSPHRVRGCRSRLTPAERFAPVDETLDQIDDHYDIHAKAAEQAHTLSEEETLAMAFRSDDPLDEDYLTDVERAQNDIRRLAVWGMTGMVAILSAPVAASLAAVNLARGEDLRLNTQVLSFTGLVAVLSSTGLLAQIMQNLPI</sequence>
<dbReference type="OrthoDB" id="7829286at2"/>
<gene>
    <name evidence="2" type="ORF">SAMN05421751_102146</name>
</gene>
<keyword evidence="3" id="KW-1185">Reference proteome</keyword>
<feature type="transmembrane region" description="Helical" evidence="1">
    <location>
        <begin position="221"/>
        <end position="246"/>
    </location>
</feature>
<reference evidence="2 3" key="1">
    <citation type="submission" date="2016-10" db="EMBL/GenBank/DDBJ databases">
        <authorList>
            <person name="de Groot N.N."/>
        </authorList>
    </citation>
    <scope>NUCLEOTIDE SEQUENCE [LARGE SCALE GENOMIC DNA]</scope>
    <source>
        <strain evidence="2 3">DSM 23413</strain>
    </source>
</reference>
<proteinExistence type="predicted"/>
<evidence type="ECO:0000256" key="1">
    <source>
        <dbReference type="SAM" id="Phobius"/>
    </source>
</evidence>
<evidence type="ECO:0000313" key="2">
    <source>
        <dbReference type="EMBL" id="SEF59319.1"/>
    </source>
</evidence>
<evidence type="ECO:0000313" key="3">
    <source>
        <dbReference type="Proteomes" id="UP000236742"/>
    </source>
</evidence>
<dbReference type="AlphaFoldDB" id="A0A1H5T940"/>
<dbReference type="EMBL" id="FNVD01000002">
    <property type="protein sequence ID" value="SEF59319.1"/>
    <property type="molecule type" value="Genomic_DNA"/>
</dbReference>
<dbReference type="Proteomes" id="UP000236742">
    <property type="component" value="Unassembled WGS sequence"/>
</dbReference>
<accession>A0A1H5T940</accession>
<keyword evidence="1" id="KW-0812">Transmembrane</keyword>
<keyword evidence="1" id="KW-0472">Membrane</keyword>
<organism evidence="2 3">
    <name type="scientific">Jhaorihella thermophila</name>
    <dbReference type="NCBI Taxonomy" id="488547"/>
    <lineage>
        <taxon>Bacteria</taxon>
        <taxon>Pseudomonadati</taxon>
        <taxon>Pseudomonadota</taxon>
        <taxon>Alphaproteobacteria</taxon>
        <taxon>Rhodobacterales</taxon>
        <taxon>Paracoccaceae</taxon>
        <taxon>Jhaorihella</taxon>
    </lineage>
</organism>
<dbReference type="RefSeq" id="WP_146064171.1">
    <property type="nucleotide sequence ID" value="NZ_FNVD01000002.1"/>
</dbReference>